<protein>
    <submittedName>
        <fullName evidence="1">Uncharacterized protein</fullName>
    </submittedName>
</protein>
<evidence type="ECO:0000313" key="1">
    <source>
        <dbReference type="EMBL" id="ALS60031.1"/>
    </source>
</evidence>
<proteinExistence type="predicted"/>
<name>A0ABN4JGU8_9BURK</name>
<sequence>MTGHASIRLAVSPPLRGAGSRLRGRFAAVAPPPPAGVAPPDTVVAAVASVVAVVTDVTVV</sequence>
<organism evidence="1 2">
    <name type="scientific">Pandoraea norimbergensis</name>
    <dbReference type="NCBI Taxonomy" id="93219"/>
    <lineage>
        <taxon>Bacteria</taxon>
        <taxon>Pseudomonadati</taxon>
        <taxon>Pseudomonadota</taxon>
        <taxon>Betaproteobacteria</taxon>
        <taxon>Burkholderiales</taxon>
        <taxon>Burkholderiaceae</taxon>
        <taxon>Pandoraea</taxon>
    </lineage>
</organism>
<reference evidence="2" key="1">
    <citation type="submission" date="2015-12" db="EMBL/GenBank/DDBJ databases">
        <title>Complete genome sequence of Pandoraea norimbergensis DSM 11628.</title>
        <authorList>
            <person name="Ee R."/>
            <person name="Lim Y.-L."/>
            <person name="Yong D."/>
            <person name="Yin W.-F."/>
            <person name="Chan K.-G."/>
        </authorList>
    </citation>
    <scope>NUCLEOTIDE SEQUENCE [LARGE SCALE GENOMIC DNA]</scope>
    <source>
        <strain evidence="2">DSM 11628</strain>
    </source>
</reference>
<evidence type="ECO:0000313" key="2">
    <source>
        <dbReference type="Proteomes" id="UP000060277"/>
    </source>
</evidence>
<accession>A0ABN4JGU8</accession>
<gene>
    <name evidence="1" type="ORF">AT302_09915</name>
</gene>
<dbReference type="Proteomes" id="UP000060277">
    <property type="component" value="Chromosome"/>
</dbReference>
<dbReference type="EMBL" id="CP013480">
    <property type="protein sequence ID" value="ALS60031.1"/>
    <property type="molecule type" value="Genomic_DNA"/>
</dbReference>
<keyword evidence="2" id="KW-1185">Reference proteome</keyword>
<dbReference type="RefSeq" id="WP_058376950.1">
    <property type="nucleotide sequence ID" value="NZ_CP013480.3"/>
</dbReference>